<keyword evidence="13" id="KW-1185">Reference proteome</keyword>
<evidence type="ECO:0000256" key="9">
    <source>
        <dbReference type="SAM" id="MobiDB-lite"/>
    </source>
</evidence>
<feature type="domain" description="Vta1 C-terminal" evidence="11">
    <location>
        <begin position="376"/>
        <end position="411"/>
    </location>
</feature>
<dbReference type="PANTHER" id="PTHR46009">
    <property type="entry name" value="VACUOLAR PROTEIN SORTING-ASSOCIATED PROTEIN VTA1 HOMOLOG"/>
    <property type="match status" value="1"/>
</dbReference>
<evidence type="ECO:0008006" key="14">
    <source>
        <dbReference type="Google" id="ProtNLM"/>
    </source>
</evidence>
<gene>
    <name evidence="12" type="ORF">OC846_005388</name>
</gene>
<keyword evidence="5" id="KW-0963">Cytoplasm</keyword>
<dbReference type="InterPro" id="IPR041212">
    <property type="entry name" value="Vta1_C"/>
</dbReference>
<reference evidence="12" key="1">
    <citation type="journal article" date="2023" name="PhytoFront">
        <title>Draft Genome Resources of Seven Strains of Tilletia horrida, Causal Agent of Kernel Smut of Rice.</title>
        <authorList>
            <person name="Khanal S."/>
            <person name="Antony Babu S."/>
            <person name="Zhou X.G."/>
        </authorList>
    </citation>
    <scope>NUCLEOTIDE SEQUENCE</scope>
    <source>
        <strain evidence="12">TX6</strain>
    </source>
</reference>
<organism evidence="12 13">
    <name type="scientific">Tilletia horrida</name>
    <dbReference type="NCBI Taxonomy" id="155126"/>
    <lineage>
        <taxon>Eukaryota</taxon>
        <taxon>Fungi</taxon>
        <taxon>Dikarya</taxon>
        <taxon>Basidiomycota</taxon>
        <taxon>Ustilaginomycotina</taxon>
        <taxon>Exobasidiomycetes</taxon>
        <taxon>Tilletiales</taxon>
        <taxon>Tilletiaceae</taxon>
        <taxon>Tilletia</taxon>
    </lineage>
</organism>
<comment type="similarity">
    <text evidence="3">Belongs to the VTA1 family.</text>
</comment>
<name>A0AAN6JPY8_9BASI</name>
<dbReference type="Pfam" id="PF04652">
    <property type="entry name" value="Vta1"/>
    <property type="match status" value="1"/>
</dbReference>
<feature type="compositionally biased region" description="Low complexity" evidence="9">
    <location>
        <begin position="170"/>
        <end position="182"/>
    </location>
</feature>
<accession>A0AAN6JPY8</accession>
<dbReference type="GO" id="GO:0015031">
    <property type="term" value="P:protein transport"/>
    <property type="evidence" value="ECO:0007669"/>
    <property type="project" value="UniProtKB-KW"/>
</dbReference>
<evidence type="ECO:0000256" key="7">
    <source>
        <dbReference type="ARBA" id="ARBA00022927"/>
    </source>
</evidence>
<dbReference type="InterPro" id="IPR023175">
    <property type="entry name" value="Vta1/CALS_N_sf"/>
</dbReference>
<keyword evidence="4" id="KW-0813">Transport</keyword>
<comment type="caution">
    <text evidence="12">The sequence shown here is derived from an EMBL/GenBank/DDBJ whole genome shotgun (WGS) entry which is preliminary data.</text>
</comment>
<dbReference type="Gene3D" id="1.20.5.420">
    <property type="entry name" value="Immunoglobulin FC, subunit C"/>
    <property type="match status" value="1"/>
</dbReference>
<dbReference type="GO" id="GO:0005771">
    <property type="term" value="C:multivesicular body"/>
    <property type="evidence" value="ECO:0007669"/>
    <property type="project" value="TreeGrafter"/>
</dbReference>
<feature type="compositionally biased region" description="Low complexity" evidence="9">
    <location>
        <begin position="259"/>
        <end position="270"/>
    </location>
</feature>
<evidence type="ECO:0000256" key="6">
    <source>
        <dbReference type="ARBA" id="ARBA00022753"/>
    </source>
</evidence>
<dbReference type="Pfam" id="PF18097">
    <property type="entry name" value="Vta1_C"/>
    <property type="match status" value="1"/>
</dbReference>
<dbReference type="GO" id="GO:0032511">
    <property type="term" value="P:late endosome to vacuole transport via multivesicular body sorting pathway"/>
    <property type="evidence" value="ECO:0007669"/>
    <property type="project" value="InterPro"/>
</dbReference>
<dbReference type="EMBL" id="JAPDMZ010000204">
    <property type="protein sequence ID" value="KAK0546149.1"/>
    <property type="molecule type" value="Genomic_DNA"/>
</dbReference>
<evidence type="ECO:0000256" key="4">
    <source>
        <dbReference type="ARBA" id="ARBA00022448"/>
    </source>
</evidence>
<keyword evidence="6" id="KW-0967">Endosome</keyword>
<feature type="compositionally biased region" description="Pro residues" evidence="9">
    <location>
        <begin position="271"/>
        <end position="296"/>
    </location>
</feature>
<feature type="domain" description="Vta1/callose synthase N-terminal" evidence="10">
    <location>
        <begin position="17"/>
        <end position="157"/>
    </location>
</feature>
<dbReference type="PANTHER" id="PTHR46009:SF1">
    <property type="entry name" value="VACUOLAR PROTEIN SORTING-ASSOCIATED PROTEIN VTA1 HOMOLOG"/>
    <property type="match status" value="1"/>
</dbReference>
<evidence type="ECO:0000256" key="3">
    <source>
        <dbReference type="ARBA" id="ARBA00007895"/>
    </source>
</evidence>
<dbReference type="InterPro" id="IPR039431">
    <property type="entry name" value="Vta1/CALS_N"/>
</dbReference>
<evidence type="ECO:0000256" key="5">
    <source>
        <dbReference type="ARBA" id="ARBA00022490"/>
    </source>
</evidence>
<evidence type="ECO:0000259" key="11">
    <source>
        <dbReference type="Pfam" id="PF18097"/>
    </source>
</evidence>
<comment type="subcellular location">
    <subcellularLocation>
        <location evidence="2">Cytoplasm</location>
    </subcellularLocation>
    <subcellularLocation>
        <location evidence="1">Endosome membrane</location>
        <topology evidence="1">Peripheral membrane protein</topology>
    </subcellularLocation>
</comment>
<dbReference type="Gene3D" id="1.25.40.270">
    <property type="entry name" value="Vacuolar protein sorting-associated protein vta1"/>
    <property type="match status" value="1"/>
</dbReference>
<feature type="region of interest" description="Disordered" evidence="9">
    <location>
        <begin position="159"/>
        <end position="382"/>
    </location>
</feature>
<feature type="compositionally biased region" description="Pro residues" evidence="9">
    <location>
        <begin position="309"/>
        <end position="321"/>
    </location>
</feature>
<protein>
    <recommendedName>
        <fullName evidence="14">DUF605-domain-containing protein</fullName>
    </recommendedName>
</protein>
<proteinExistence type="inferred from homology"/>
<dbReference type="InterPro" id="IPR044538">
    <property type="entry name" value="Vta1-like"/>
</dbReference>
<evidence type="ECO:0000259" key="10">
    <source>
        <dbReference type="Pfam" id="PF04652"/>
    </source>
</evidence>
<feature type="compositionally biased region" description="Polar residues" evidence="9">
    <location>
        <begin position="322"/>
        <end position="349"/>
    </location>
</feature>
<evidence type="ECO:0000256" key="2">
    <source>
        <dbReference type="ARBA" id="ARBA00004496"/>
    </source>
</evidence>
<dbReference type="Proteomes" id="UP001176517">
    <property type="component" value="Unassembled WGS sequence"/>
</dbReference>
<dbReference type="AlphaFoldDB" id="A0AAN6JPY8"/>
<evidence type="ECO:0000256" key="8">
    <source>
        <dbReference type="ARBA" id="ARBA00023136"/>
    </source>
</evidence>
<keyword evidence="8" id="KW-0472">Membrane</keyword>
<feature type="compositionally biased region" description="Pro residues" evidence="9">
    <location>
        <begin position="351"/>
        <end position="364"/>
    </location>
</feature>
<keyword evidence="7" id="KW-0653">Protein transport</keyword>
<sequence>MTSQQLLPTTTELKALLPFMQRANELRTADPPMAYWCSLYAAQLGIGAKSTERDSKVFLGQLMDDLEAQKKALGTQDVITDETVAYAYVENFALKVFITADNQDRAGKATKATARNYLVASQFMEVLNVFGPLEAETAEKQKYAKWRAAEVSKAIKEGRVPEPVGSPTVDLPLLPDPLDNDPAAASVPSIPSTPGVLPGPPSNAPGTVLPSAPPLPPVSPTTFTASLQPPPPSQSPALPHSRGPLPQPPSRPTSMILGPHQPSASPTSSSPHPPPAGLPNSGPAPPPLPPSSPSPFPYHYQTSQSSILPQPPANGPLPQPPSHIQTQNSAALHSPSLFSGTGTSSHTSLPPSAPVPAAAPPPPHSVSGALPDSLTPSQTSKAQKLAKWAVSSLDYDDLATAAKHLREALDIVEGRAK</sequence>
<dbReference type="GO" id="GO:0010008">
    <property type="term" value="C:endosome membrane"/>
    <property type="evidence" value="ECO:0007669"/>
    <property type="project" value="UniProtKB-SubCell"/>
</dbReference>
<evidence type="ECO:0000256" key="1">
    <source>
        <dbReference type="ARBA" id="ARBA00004481"/>
    </source>
</evidence>
<evidence type="ECO:0000313" key="13">
    <source>
        <dbReference type="Proteomes" id="UP001176517"/>
    </source>
</evidence>
<evidence type="ECO:0000313" key="12">
    <source>
        <dbReference type="EMBL" id="KAK0546149.1"/>
    </source>
</evidence>